<dbReference type="EMBL" id="CP036269">
    <property type="protein sequence ID" value="QDT42367.1"/>
    <property type="molecule type" value="Genomic_DNA"/>
</dbReference>
<dbReference type="InterPro" id="IPR028204">
    <property type="entry name" value="Tricorn_C1"/>
</dbReference>
<dbReference type="Gene3D" id="3.90.226.10">
    <property type="entry name" value="2-enoyl-CoA Hydratase, Chain A, domain 1"/>
    <property type="match status" value="1"/>
</dbReference>
<name>A0A517RER0_9PLAN</name>
<dbReference type="GO" id="GO:0006508">
    <property type="term" value="P:proteolysis"/>
    <property type="evidence" value="ECO:0007669"/>
    <property type="project" value="UniProtKB-KW"/>
</dbReference>
<sequence precursor="true">MAGPVTKSVLLRKRSCVSLGALLLALLLTTGVKPAVAEDLSKKYPASLDFSKQPRSYNTATEKEDVWSLSSFDFKLADRFEVKLGAAQVALGRHDKNVLWAAVFPDKPGEIVTASAGKGEQVTSVWLRFHPARLGELFPANTVVEQGNAALIKQANGLASHKMRSSWHKNGRPMVPLHESIIIDLETKEGSRRFYVIDTKQQTVKYVDAFRNRVLPVVVPFKPGAGADIFDKVWNAFDREYAMFVIKPDVKWQKLRDQYRPQAVAAKTNRELADVLSEMLTHLKDLHVYVLVDGKFVKGFNRERFFNASPAAAPHLIGQLNRVRGMRWGRTKDDIGYIAVDSLSNAALPDEFQTALKQMRGTHGLILDLRANGGGAEPLAMKMAGYFLDQPRLYAMHQYRSGPQHTDLGAKQKRNFSPNEEWYYRGPVVVLLGEKTMSSAEAFALMLAECPNVTTLGDRTAGSSGNPRRIDAGAGIIVNLPRWIPLDVNGKSFDTVGVQPDIKVQAAPKDFTKTEDPVLTAALKRLRKNSPNEPGRSEETLIPRK</sequence>
<dbReference type="Pfam" id="PF14684">
    <property type="entry name" value="Tricorn_C1"/>
    <property type="match status" value="1"/>
</dbReference>
<dbReference type="PANTHER" id="PTHR11261">
    <property type="entry name" value="INTERPHOTORECEPTOR RETINOID-BINDING PROTEIN"/>
    <property type="match status" value="1"/>
</dbReference>
<dbReference type="AlphaFoldDB" id="A0A517RER0"/>
<organism evidence="4 5">
    <name type="scientific">Gimesia alba</name>
    <dbReference type="NCBI Taxonomy" id="2527973"/>
    <lineage>
        <taxon>Bacteria</taxon>
        <taxon>Pseudomonadati</taxon>
        <taxon>Planctomycetota</taxon>
        <taxon>Planctomycetia</taxon>
        <taxon>Planctomycetales</taxon>
        <taxon>Planctomycetaceae</taxon>
        <taxon>Gimesia</taxon>
    </lineage>
</organism>
<dbReference type="EC" id="3.4.21.102" evidence="4"/>
<keyword evidence="5" id="KW-1185">Reference proteome</keyword>
<dbReference type="RefSeq" id="WP_145215473.1">
    <property type="nucleotide sequence ID" value="NZ_CP036269.1"/>
</dbReference>
<dbReference type="Pfam" id="PF03572">
    <property type="entry name" value="Peptidase_S41"/>
    <property type="match status" value="1"/>
</dbReference>
<feature type="domain" description="Tail specific protease" evidence="3">
    <location>
        <begin position="301"/>
        <end position="505"/>
    </location>
</feature>
<reference evidence="4 5" key="1">
    <citation type="submission" date="2019-02" db="EMBL/GenBank/DDBJ databases">
        <title>Deep-cultivation of Planctomycetes and their phenomic and genomic characterization uncovers novel biology.</title>
        <authorList>
            <person name="Wiegand S."/>
            <person name="Jogler M."/>
            <person name="Boedeker C."/>
            <person name="Pinto D."/>
            <person name="Vollmers J."/>
            <person name="Rivas-Marin E."/>
            <person name="Kohn T."/>
            <person name="Peeters S.H."/>
            <person name="Heuer A."/>
            <person name="Rast P."/>
            <person name="Oberbeckmann S."/>
            <person name="Bunk B."/>
            <person name="Jeske O."/>
            <person name="Meyerdierks A."/>
            <person name="Storesund J.E."/>
            <person name="Kallscheuer N."/>
            <person name="Luecker S."/>
            <person name="Lage O.M."/>
            <person name="Pohl T."/>
            <person name="Merkel B.J."/>
            <person name="Hornburger P."/>
            <person name="Mueller R.-W."/>
            <person name="Bruemmer F."/>
            <person name="Labrenz M."/>
            <person name="Spormann A.M."/>
            <person name="Op den Camp H."/>
            <person name="Overmann J."/>
            <person name="Amann R."/>
            <person name="Jetten M.S.M."/>
            <person name="Mascher T."/>
            <person name="Medema M.H."/>
            <person name="Devos D.P."/>
            <person name="Kaster A.-K."/>
            <person name="Ovreas L."/>
            <person name="Rohde M."/>
            <person name="Galperin M.Y."/>
            <person name="Jogler C."/>
        </authorList>
    </citation>
    <scope>NUCLEOTIDE SEQUENCE [LARGE SCALE GENOMIC DNA]</scope>
    <source>
        <strain evidence="4 5">Pan241w</strain>
    </source>
</reference>
<keyword evidence="2" id="KW-0732">Signal</keyword>
<dbReference type="Gene3D" id="3.30.750.44">
    <property type="match status" value="1"/>
</dbReference>
<evidence type="ECO:0000313" key="4">
    <source>
        <dbReference type="EMBL" id="QDT42367.1"/>
    </source>
</evidence>
<dbReference type="KEGG" id="gaz:Pan241w_24510"/>
<evidence type="ECO:0000256" key="2">
    <source>
        <dbReference type="SAM" id="SignalP"/>
    </source>
</evidence>
<dbReference type="CDD" id="cd07562">
    <property type="entry name" value="Peptidase_S41_TRI"/>
    <property type="match status" value="1"/>
</dbReference>
<evidence type="ECO:0000259" key="3">
    <source>
        <dbReference type="SMART" id="SM00245"/>
    </source>
</evidence>
<feature type="compositionally biased region" description="Basic and acidic residues" evidence="1">
    <location>
        <begin position="535"/>
        <end position="545"/>
    </location>
</feature>
<protein>
    <submittedName>
        <fullName evidence="4">Carboxy-terminal processing protease CtpA</fullName>
        <ecNumber evidence="4">3.4.21.102</ecNumber>
    </submittedName>
</protein>
<gene>
    <name evidence="4" type="primary">ctpA_2</name>
    <name evidence="4" type="ORF">Pan241w_24510</name>
</gene>
<feature type="region of interest" description="Disordered" evidence="1">
    <location>
        <begin position="523"/>
        <end position="545"/>
    </location>
</feature>
<dbReference type="PANTHER" id="PTHR11261:SF3">
    <property type="entry name" value="RETINOL-BINDING PROTEIN 3"/>
    <property type="match status" value="1"/>
</dbReference>
<dbReference type="OrthoDB" id="6397760at2"/>
<evidence type="ECO:0000256" key="1">
    <source>
        <dbReference type="SAM" id="MobiDB-lite"/>
    </source>
</evidence>
<feature type="chain" id="PRO_5021834215" evidence="2">
    <location>
        <begin position="38"/>
        <end position="545"/>
    </location>
</feature>
<dbReference type="SUPFAM" id="SSF52096">
    <property type="entry name" value="ClpP/crotonase"/>
    <property type="match status" value="1"/>
</dbReference>
<evidence type="ECO:0000313" key="5">
    <source>
        <dbReference type="Proteomes" id="UP000317171"/>
    </source>
</evidence>
<feature type="signal peptide" evidence="2">
    <location>
        <begin position="1"/>
        <end position="37"/>
    </location>
</feature>
<dbReference type="InterPro" id="IPR005151">
    <property type="entry name" value="Tail-specific_protease"/>
</dbReference>
<proteinExistence type="predicted"/>
<accession>A0A517RER0</accession>
<dbReference type="GO" id="GO:0004252">
    <property type="term" value="F:serine-type endopeptidase activity"/>
    <property type="evidence" value="ECO:0007669"/>
    <property type="project" value="UniProtKB-EC"/>
</dbReference>
<dbReference type="InterPro" id="IPR029045">
    <property type="entry name" value="ClpP/crotonase-like_dom_sf"/>
</dbReference>
<dbReference type="Proteomes" id="UP000317171">
    <property type="component" value="Chromosome"/>
</dbReference>
<dbReference type="SMART" id="SM00245">
    <property type="entry name" value="TSPc"/>
    <property type="match status" value="1"/>
</dbReference>
<keyword evidence="4" id="KW-0645">Protease</keyword>
<keyword evidence="4" id="KW-0378">Hydrolase</keyword>